<name>A0A956NG48_UNCEI</name>
<sequence length="129" mass="14214">MLLVDDDTFAGHREVVEDAVTDLSYGGIAVNTIPPLIFANPYLTWGGNEEGKAMVSGSGNFGNLLNFENVEKSILYDKFVSPGHLLMTNKTAFENLMTHFSAYTLDPTWKNLMCLAGGAVVDSFRRKDF</sequence>
<evidence type="ECO:0000313" key="2">
    <source>
        <dbReference type="Proteomes" id="UP000739538"/>
    </source>
</evidence>
<dbReference type="AlphaFoldDB" id="A0A956NG48"/>
<evidence type="ECO:0000313" key="1">
    <source>
        <dbReference type="EMBL" id="MCA9757831.1"/>
    </source>
</evidence>
<accession>A0A956NG48</accession>
<comment type="caution">
    <text evidence="1">The sequence shown here is derived from an EMBL/GenBank/DDBJ whole genome shotgun (WGS) entry which is preliminary data.</text>
</comment>
<protein>
    <submittedName>
        <fullName evidence="1">Uncharacterized protein</fullName>
    </submittedName>
</protein>
<gene>
    <name evidence="1" type="ORF">KDA27_18715</name>
</gene>
<dbReference type="Proteomes" id="UP000739538">
    <property type="component" value="Unassembled WGS sequence"/>
</dbReference>
<dbReference type="EMBL" id="JAGQHS010000123">
    <property type="protein sequence ID" value="MCA9757831.1"/>
    <property type="molecule type" value="Genomic_DNA"/>
</dbReference>
<proteinExistence type="predicted"/>
<organism evidence="1 2">
    <name type="scientific">Eiseniibacteriota bacterium</name>
    <dbReference type="NCBI Taxonomy" id="2212470"/>
    <lineage>
        <taxon>Bacteria</taxon>
        <taxon>Candidatus Eiseniibacteriota</taxon>
    </lineage>
</organism>
<reference evidence="1" key="1">
    <citation type="submission" date="2020-04" db="EMBL/GenBank/DDBJ databases">
        <authorList>
            <person name="Zhang T."/>
        </authorList>
    </citation>
    <scope>NUCLEOTIDE SEQUENCE</scope>
    <source>
        <strain evidence="1">HKST-UBA02</strain>
    </source>
</reference>
<reference evidence="1" key="2">
    <citation type="journal article" date="2021" name="Microbiome">
        <title>Successional dynamics and alternative stable states in a saline activated sludge microbial community over 9 years.</title>
        <authorList>
            <person name="Wang Y."/>
            <person name="Ye J."/>
            <person name="Ju F."/>
            <person name="Liu L."/>
            <person name="Boyd J.A."/>
            <person name="Deng Y."/>
            <person name="Parks D.H."/>
            <person name="Jiang X."/>
            <person name="Yin X."/>
            <person name="Woodcroft B.J."/>
            <person name="Tyson G.W."/>
            <person name="Hugenholtz P."/>
            <person name="Polz M.F."/>
            <person name="Zhang T."/>
        </authorList>
    </citation>
    <scope>NUCLEOTIDE SEQUENCE</scope>
    <source>
        <strain evidence="1">HKST-UBA02</strain>
    </source>
</reference>